<dbReference type="EMBL" id="LNZB01000036">
    <property type="protein sequence ID" value="KTD79319.1"/>
    <property type="molecule type" value="Genomic_DNA"/>
</dbReference>
<dbReference type="PANTHER" id="PTHR13420">
    <property type="entry name" value="UPF0235 PROTEIN C15ORF40"/>
    <property type="match status" value="1"/>
</dbReference>
<dbReference type="Proteomes" id="UP000054729">
    <property type="component" value="Unassembled WGS sequence"/>
</dbReference>
<dbReference type="Gene3D" id="3.30.1200.10">
    <property type="entry name" value="YggU-like"/>
    <property type="match status" value="1"/>
</dbReference>
<dbReference type="STRING" id="66969.Lwal_1391"/>
<reference evidence="3 4" key="1">
    <citation type="submission" date="2015-11" db="EMBL/GenBank/DDBJ databases">
        <title>Genomic analysis of 38 Legionella species identifies large and diverse effector repertoires.</title>
        <authorList>
            <person name="Burstein D."/>
            <person name="Amaro F."/>
            <person name="Zusman T."/>
            <person name="Lifshitz Z."/>
            <person name="Cohen O."/>
            <person name="Gilbert J.A."/>
            <person name="Pupko T."/>
            <person name="Shuman H.A."/>
            <person name="Segal G."/>
        </authorList>
    </citation>
    <scope>NUCLEOTIDE SEQUENCE [LARGE SCALE GENOMIC DNA]</scope>
    <source>
        <strain evidence="3 4">ATCC 51914</strain>
    </source>
</reference>
<dbReference type="RefSeq" id="WP_058480094.1">
    <property type="nucleotide sequence ID" value="NZ_CAAAIQ010000007.1"/>
</dbReference>
<dbReference type="InterPro" id="IPR036591">
    <property type="entry name" value="YggU-like_sf"/>
</dbReference>
<keyword evidence="4" id="KW-1185">Reference proteome</keyword>
<sequence length="95" mass="10804">MWYKLTDKHLEIFVYAKPNAKQTKVVQATDTSLHIAIHAKPDEGKANLELIKFVAKLFGVPKTDVKLLKGKSSRNKVLLLPLLEPVIQLIKQSQW</sequence>
<evidence type="ECO:0000256" key="2">
    <source>
        <dbReference type="HAMAP-Rule" id="MF_00634"/>
    </source>
</evidence>
<dbReference type="PANTHER" id="PTHR13420:SF7">
    <property type="entry name" value="UPF0235 PROTEIN C15ORF40"/>
    <property type="match status" value="1"/>
</dbReference>
<organism evidence="3 4">
    <name type="scientific">Legionella waltersii</name>
    <dbReference type="NCBI Taxonomy" id="66969"/>
    <lineage>
        <taxon>Bacteria</taxon>
        <taxon>Pseudomonadati</taxon>
        <taxon>Pseudomonadota</taxon>
        <taxon>Gammaproteobacteria</taxon>
        <taxon>Legionellales</taxon>
        <taxon>Legionellaceae</taxon>
        <taxon>Legionella</taxon>
    </lineage>
</organism>
<evidence type="ECO:0000313" key="3">
    <source>
        <dbReference type="EMBL" id="KTD79319.1"/>
    </source>
</evidence>
<dbReference type="OrthoDB" id="9800587at2"/>
<evidence type="ECO:0000313" key="4">
    <source>
        <dbReference type="Proteomes" id="UP000054729"/>
    </source>
</evidence>
<comment type="caution">
    <text evidence="3">The sequence shown here is derived from an EMBL/GenBank/DDBJ whole genome shotgun (WGS) entry which is preliminary data.</text>
</comment>
<comment type="similarity">
    <text evidence="1 2">Belongs to the UPF0235 family.</text>
</comment>
<accession>A0A0W1ADC6</accession>
<dbReference type="AlphaFoldDB" id="A0A0W1ADC6"/>
<dbReference type="SUPFAM" id="SSF69786">
    <property type="entry name" value="YggU-like"/>
    <property type="match status" value="1"/>
</dbReference>
<dbReference type="SMART" id="SM01152">
    <property type="entry name" value="DUF167"/>
    <property type="match status" value="1"/>
</dbReference>
<protein>
    <recommendedName>
        <fullName evidence="2">UPF0235 protein Lwal_1391</fullName>
    </recommendedName>
</protein>
<gene>
    <name evidence="3" type="ORF">Lwal_1391</name>
</gene>
<proteinExistence type="inferred from homology"/>
<dbReference type="InterPro" id="IPR003746">
    <property type="entry name" value="DUF167"/>
</dbReference>
<evidence type="ECO:0000256" key="1">
    <source>
        <dbReference type="ARBA" id="ARBA00010364"/>
    </source>
</evidence>
<dbReference type="NCBIfam" id="TIGR00251">
    <property type="entry name" value="DUF167 family protein"/>
    <property type="match status" value="1"/>
</dbReference>
<dbReference type="GO" id="GO:0005737">
    <property type="term" value="C:cytoplasm"/>
    <property type="evidence" value="ECO:0007669"/>
    <property type="project" value="TreeGrafter"/>
</dbReference>
<dbReference type="Pfam" id="PF02594">
    <property type="entry name" value="DUF167"/>
    <property type="match status" value="1"/>
</dbReference>
<dbReference type="HAMAP" id="MF_00634">
    <property type="entry name" value="UPF0235"/>
    <property type="match status" value="1"/>
</dbReference>
<dbReference type="PATRIC" id="fig|66969.6.peg.1525"/>
<name>A0A0W1ADC6_9GAMM</name>